<dbReference type="Proteomes" id="UP000695000">
    <property type="component" value="Unplaced"/>
</dbReference>
<keyword evidence="7" id="KW-1185">Reference proteome</keyword>
<feature type="transmembrane region" description="Helical" evidence="5">
    <location>
        <begin position="49"/>
        <end position="71"/>
    </location>
</feature>
<feature type="domain" description="Major facilitator superfamily (MFS) profile" evidence="6">
    <location>
        <begin position="13"/>
        <end position="408"/>
    </location>
</feature>
<feature type="transmembrane region" description="Helical" evidence="5">
    <location>
        <begin position="221"/>
        <end position="243"/>
    </location>
</feature>
<proteinExistence type="predicted"/>
<gene>
    <name evidence="8" type="primary">LOC108568536</name>
</gene>
<dbReference type="Gene3D" id="1.20.1250.20">
    <property type="entry name" value="MFS general substrate transporter like domains"/>
    <property type="match status" value="2"/>
</dbReference>
<feature type="transmembrane region" description="Helical" evidence="5">
    <location>
        <begin position="296"/>
        <end position="315"/>
    </location>
</feature>
<dbReference type="RefSeq" id="XP_017785194.1">
    <property type="nucleotide sequence ID" value="XM_017929705.1"/>
</dbReference>
<feature type="transmembrane region" description="Helical" evidence="5">
    <location>
        <begin position="383"/>
        <end position="401"/>
    </location>
</feature>
<feature type="transmembrane region" description="Helical" evidence="5">
    <location>
        <begin position="166"/>
        <end position="184"/>
    </location>
</feature>
<feature type="transmembrane region" description="Helical" evidence="5">
    <location>
        <begin position="78"/>
        <end position="97"/>
    </location>
</feature>
<feature type="transmembrane region" description="Helical" evidence="5">
    <location>
        <begin position="321"/>
        <end position="340"/>
    </location>
</feature>
<evidence type="ECO:0000256" key="4">
    <source>
        <dbReference type="ARBA" id="ARBA00023136"/>
    </source>
</evidence>
<organism evidence="7 8">
    <name type="scientific">Nicrophorus vespilloides</name>
    <name type="common">Boreal carrion beetle</name>
    <dbReference type="NCBI Taxonomy" id="110193"/>
    <lineage>
        <taxon>Eukaryota</taxon>
        <taxon>Metazoa</taxon>
        <taxon>Ecdysozoa</taxon>
        <taxon>Arthropoda</taxon>
        <taxon>Hexapoda</taxon>
        <taxon>Insecta</taxon>
        <taxon>Pterygota</taxon>
        <taxon>Neoptera</taxon>
        <taxon>Endopterygota</taxon>
        <taxon>Coleoptera</taxon>
        <taxon>Polyphaga</taxon>
        <taxon>Staphyliniformia</taxon>
        <taxon>Silphidae</taxon>
        <taxon>Nicrophorinae</taxon>
        <taxon>Nicrophorus</taxon>
    </lineage>
</organism>
<dbReference type="InterPro" id="IPR020846">
    <property type="entry name" value="MFS_dom"/>
</dbReference>
<keyword evidence="4 5" id="KW-0472">Membrane</keyword>
<dbReference type="InterPro" id="IPR011701">
    <property type="entry name" value="MFS"/>
</dbReference>
<keyword evidence="3 5" id="KW-1133">Transmembrane helix</keyword>
<dbReference type="CDD" id="cd17380">
    <property type="entry name" value="MFS_SLC17A9_like"/>
    <property type="match status" value="1"/>
</dbReference>
<keyword evidence="2 5" id="KW-0812">Transmembrane</keyword>
<comment type="subcellular location">
    <subcellularLocation>
        <location evidence="1">Membrane</location>
        <topology evidence="1">Multi-pass membrane protein</topology>
    </subcellularLocation>
</comment>
<evidence type="ECO:0000256" key="2">
    <source>
        <dbReference type="ARBA" id="ARBA00022692"/>
    </source>
</evidence>
<evidence type="ECO:0000256" key="3">
    <source>
        <dbReference type="ARBA" id="ARBA00022989"/>
    </source>
</evidence>
<sequence>MARIRWFTRTSRIIALCSAANFINSADRVIMPIAIVPMTEIFGWSLHEQGWILSALACGYLSSQIIGSLYLPSIGVKNMLVSSVLLWSIATIITPLVSSSIAALIVCRIILGFAEGLGLPTIFHLFANSIPTEGRSRAFGYLIAAGSVGQTVASVFTPHMHWANTFYIFGGIGLLWVVMWLSFYPDRPLGDVDQYIPMHETQPNVMSFKGHLLKKLFCRRALWALYVAHFAMNWASYIVMQWLPTYLSRTLGADAHSLSLTAVPHILNSICGVISGHLADSLLLHKSWSVLNVRRLMTSIGLVGPALFLSIFCVVDERFLAIVFISVSMGLSACNYAGHLSNHVDVAPNHSGITFAISNTIATIPGVICGPLTAHLVTSSSWVMVYLISTAINLLGALFYFTNCAANQVI</sequence>
<evidence type="ECO:0000259" key="6">
    <source>
        <dbReference type="PROSITE" id="PS50850"/>
    </source>
</evidence>
<protein>
    <submittedName>
        <fullName evidence="8">Sodium-dependent phosphate transport protein 1, chloroplastic-like</fullName>
    </submittedName>
</protein>
<evidence type="ECO:0000313" key="8">
    <source>
        <dbReference type="RefSeq" id="XP_017785194.1"/>
    </source>
</evidence>
<evidence type="ECO:0000256" key="5">
    <source>
        <dbReference type="SAM" id="Phobius"/>
    </source>
</evidence>
<name>A0ABM1NEE4_NICVS</name>
<dbReference type="Pfam" id="PF07690">
    <property type="entry name" value="MFS_1"/>
    <property type="match status" value="1"/>
</dbReference>
<dbReference type="InterPro" id="IPR050382">
    <property type="entry name" value="MFS_Na/Anion_cotransporter"/>
</dbReference>
<dbReference type="PROSITE" id="PS50850">
    <property type="entry name" value="MFS"/>
    <property type="match status" value="1"/>
</dbReference>
<feature type="transmembrane region" description="Helical" evidence="5">
    <location>
        <begin position="103"/>
        <end position="126"/>
    </location>
</feature>
<dbReference type="InterPro" id="IPR044777">
    <property type="entry name" value="SLC17A9-like"/>
</dbReference>
<dbReference type="PANTHER" id="PTHR11662">
    <property type="entry name" value="SOLUTE CARRIER FAMILY 17"/>
    <property type="match status" value="1"/>
</dbReference>
<reference evidence="8" key="1">
    <citation type="submission" date="2025-08" db="UniProtKB">
        <authorList>
            <consortium name="RefSeq"/>
        </authorList>
    </citation>
    <scope>IDENTIFICATION</scope>
    <source>
        <tissue evidence="8">Whole Larva</tissue>
    </source>
</reference>
<evidence type="ECO:0000256" key="1">
    <source>
        <dbReference type="ARBA" id="ARBA00004141"/>
    </source>
</evidence>
<accession>A0ABM1NEE4</accession>
<feature type="transmembrane region" description="Helical" evidence="5">
    <location>
        <begin position="138"/>
        <end position="160"/>
    </location>
</feature>
<dbReference type="GeneID" id="108568536"/>
<feature type="transmembrane region" description="Helical" evidence="5">
    <location>
        <begin position="263"/>
        <end position="284"/>
    </location>
</feature>
<dbReference type="InterPro" id="IPR036259">
    <property type="entry name" value="MFS_trans_sf"/>
</dbReference>
<dbReference type="PANTHER" id="PTHR11662:SF40">
    <property type="entry name" value="MAJOR FACILITATOR SUPERFAMILY (MFS) PROFILE DOMAIN-CONTAINING PROTEIN"/>
    <property type="match status" value="1"/>
</dbReference>
<evidence type="ECO:0000313" key="7">
    <source>
        <dbReference type="Proteomes" id="UP000695000"/>
    </source>
</evidence>
<dbReference type="SUPFAM" id="SSF103473">
    <property type="entry name" value="MFS general substrate transporter"/>
    <property type="match status" value="1"/>
</dbReference>
<feature type="transmembrane region" description="Helical" evidence="5">
    <location>
        <begin position="352"/>
        <end position="377"/>
    </location>
</feature>